<sequence>MNNANTTIDFSVLKLLPTIYKQIETMQNKIFNLEQQLTPKYDLTKRAGVKAFLNISDGTLNNMIKDGRFKKNFHYRKEIKGKTIKITFVEDGILAYKKKKD</sequence>
<proteinExistence type="predicted"/>
<gene>
    <name evidence="1" type="ORF">CJ668_03775</name>
</gene>
<organism evidence="1 2">
    <name type="scientific">Aliarcobacter cryaerophilus</name>
    <dbReference type="NCBI Taxonomy" id="28198"/>
    <lineage>
        <taxon>Bacteria</taxon>
        <taxon>Pseudomonadati</taxon>
        <taxon>Campylobacterota</taxon>
        <taxon>Epsilonproteobacteria</taxon>
        <taxon>Campylobacterales</taxon>
        <taxon>Arcobacteraceae</taxon>
        <taxon>Aliarcobacter</taxon>
    </lineage>
</organism>
<dbReference type="Proteomes" id="UP000238811">
    <property type="component" value="Unassembled WGS sequence"/>
</dbReference>
<accession>A0A2S9TQN2</accession>
<protein>
    <submittedName>
        <fullName evidence="1">Uncharacterized protein</fullName>
    </submittedName>
</protein>
<dbReference type="EMBL" id="NXGD01000003">
    <property type="protein sequence ID" value="PRN01149.1"/>
    <property type="molecule type" value="Genomic_DNA"/>
</dbReference>
<dbReference type="AlphaFoldDB" id="A0A2S9TQN2"/>
<evidence type="ECO:0000313" key="2">
    <source>
        <dbReference type="Proteomes" id="UP000238811"/>
    </source>
</evidence>
<name>A0A2S9TQN2_9BACT</name>
<reference evidence="1 2" key="1">
    <citation type="submission" date="2017-09" db="EMBL/GenBank/DDBJ databases">
        <title>Reassesment of A. cryaerophilus.</title>
        <authorList>
            <person name="Perez-Cataluna A."/>
            <person name="Collado L."/>
            <person name="Salgado O."/>
            <person name="Lefinanco V."/>
            <person name="Figueras M.J."/>
        </authorList>
    </citation>
    <scope>NUCLEOTIDE SEQUENCE [LARGE SCALE GENOMIC DNA]</scope>
    <source>
        <strain evidence="1 2">LMG 10229</strain>
    </source>
</reference>
<comment type="caution">
    <text evidence="1">The sequence shown here is derived from an EMBL/GenBank/DDBJ whole genome shotgun (WGS) entry which is preliminary data.</text>
</comment>
<evidence type="ECO:0000313" key="1">
    <source>
        <dbReference type="EMBL" id="PRN01149.1"/>
    </source>
</evidence>